<proteinExistence type="predicted"/>
<dbReference type="RefSeq" id="XP_043036928.1">
    <property type="nucleotide sequence ID" value="XM_043184357.1"/>
</dbReference>
<name>A0A9P7VLM4_9AGAR</name>
<reference evidence="1" key="1">
    <citation type="submission" date="2020-11" db="EMBL/GenBank/DDBJ databases">
        <title>Adaptations for nitrogen fixation in a non-lichenized fungal sporocarp promotes dispersal by wood-feeding termites.</title>
        <authorList>
            <consortium name="DOE Joint Genome Institute"/>
            <person name="Koch R.A."/>
            <person name="Yoon G."/>
            <person name="Arayal U."/>
            <person name="Lail K."/>
            <person name="Amirebrahimi M."/>
            <person name="Labutti K."/>
            <person name="Lipzen A."/>
            <person name="Riley R."/>
            <person name="Barry K."/>
            <person name="Henrissat B."/>
            <person name="Grigoriev I.V."/>
            <person name="Herr J.R."/>
            <person name="Aime M.C."/>
        </authorList>
    </citation>
    <scope>NUCLEOTIDE SEQUENCE</scope>
    <source>
        <strain evidence="1">MCA 3950</strain>
    </source>
</reference>
<sequence length="219" mass="24995">MDPDQMKEVYLTLSNECHHWKTVSIILKGFFSMSALEFFSMVAPANYPILELFCLVFDMPFWQALPAGFFDRAPMLNDIHMDLLVTNDLPWSQITTFTTSGLIVKEQFIILCESLQLQTLEFQIYDKWHMTSVAHSYPLVHASLATFEAPDISSFSCLMLFTLTNLCINNIVSKNNANNFTAFVTLSTSPLILLRLKELELNQAFDTLNLKMVIALALY</sequence>
<dbReference type="OrthoDB" id="3365698at2759"/>
<accession>A0A9P7VLM4</accession>
<dbReference type="AlphaFoldDB" id="A0A9P7VLM4"/>
<dbReference type="EMBL" id="MU250545">
    <property type="protein sequence ID" value="KAG7443428.1"/>
    <property type="molecule type" value="Genomic_DNA"/>
</dbReference>
<dbReference type="Proteomes" id="UP000812287">
    <property type="component" value="Unassembled WGS sequence"/>
</dbReference>
<evidence type="ECO:0000313" key="2">
    <source>
        <dbReference type="Proteomes" id="UP000812287"/>
    </source>
</evidence>
<organism evidence="1 2">
    <name type="scientific">Guyanagaster necrorhizus</name>
    <dbReference type="NCBI Taxonomy" id="856835"/>
    <lineage>
        <taxon>Eukaryota</taxon>
        <taxon>Fungi</taxon>
        <taxon>Dikarya</taxon>
        <taxon>Basidiomycota</taxon>
        <taxon>Agaricomycotina</taxon>
        <taxon>Agaricomycetes</taxon>
        <taxon>Agaricomycetidae</taxon>
        <taxon>Agaricales</taxon>
        <taxon>Marasmiineae</taxon>
        <taxon>Physalacriaceae</taxon>
        <taxon>Guyanagaster</taxon>
    </lineage>
</organism>
<dbReference type="GeneID" id="66106654"/>
<gene>
    <name evidence="1" type="ORF">BT62DRAFT_921926</name>
</gene>
<keyword evidence="2" id="KW-1185">Reference proteome</keyword>
<protein>
    <submittedName>
        <fullName evidence="1">Uncharacterized protein</fullName>
    </submittedName>
</protein>
<evidence type="ECO:0000313" key="1">
    <source>
        <dbReference type="EMBL" id="KAG7443428.1"/>
    </source>
</evidence>
<comment type="caution">
    <text evidence="1">The sequence shown here is derived from an EMBL/GenBank/DDBJ whole genome shotgun (WGS) entry which is preliminary data.</text>
</comment>